<keyword evidence="4 5" id="KW-0472">Membrane</keyword>
<feature type="transmembrane region" description="Helical" evidence="5">
    <location>
        <begin position="193"/>
        <end position="226"/>
    </location>
</feature>
<dbReference type="Pfam" id="PF00528">
    <property type="entry name" value="BPD_transp_1"/>
    <property type="match status" value="1"/>
</dbReference>
<feature type="transmembrane region" description="Helical" evidence="5">
    <location>
        <begin position="262"/>
        <end position="291"/>
    </location>
</feature>
<accession>A0A7C4RSZ0</accession>
<dbReference type="InterPro" id="IPR035906">
    <property type="entry name" value="MetI-like_sf"/>
</dbReference>
<dbReference type="GO" id="GO:0042884">
    <property type="term" value="P:microcin transport"/>
    <property type="evidence" value="ECO:0007669"/>
    <property type="project" value="TreeGrafter"/>
</dbReference>
<protein>
    <submittedName>
        <fullName evidence="7">ABC transporter permease subunit</fullName>
    </submittedName>
</protein>
<sequence length="350" mass="39382">MKITVSAQTRLIWRRFVSIRRGYWSLIFMILLIGLSLVAELFVNSRALVVRYQGHWYFPTYGDMIPGSTFGLGYDYETNYRELKRLLERRGGNDFVLLPPVPYNPYENDLKSDSYPPFAPSVEERHFLGTDITGRDVLARLVYGFRTAILFSLLLTAANYGIGIAIGCAMGYAGGWFDLVFQRLIEIWSNVPVLYIIIILASLTVPSVSMLILIMVVFGWVGITWVMRTATYKEKAREYVLAARALGASHLRIVFRHILPNTLSVVVTFVPFSISGGIVALTALDYLGFGLPAPTPSWGELLQQGWENLDSWWIVGSVITAMIVTLTAVTFIGEAVREAFDPKRHTLYEG</sequence>
<dbReference type="GO" id="GO:0005886">
    <property type="term" value="C:plasma membrane"/>
    <property type="evidence" value="ECO:0007669"/>
    <property type="project" value="UniProtKB-SubCell"/>
</dbReference>
<evidence type="ECO:0000256" key="5">
    <source>
        <dbReference type="RuleBase" id="RU363032"/>
    </source>
</evidence>
<gene>
    <name evidence="7" type="ORF">ENS29_10645</name>
</gene>
<feature type="domain" description="ABC transmembrane type-1" evidence="6">
    <location>
        <begin position="149"/>
        <end position="333"/>
    </location>
</feature>
<evidence type="ECO:0000259" key="6">
    <source>
        <dbReference type="PROSITE" id="PS50928"/>
    </source>
</evidence>
<comment type="caution">
    <text evidence="7">The sequence shown here is derived from an EMBL/GenBank/DDBJ whole genome shotgun (WGS) entry which is preliminary data.</text>
</comment>
<dbReference type="EMBL" id="DSUH01000246">
    <property type="protein sequence ID" value="HGU33299.1"/>
    <property type="molecule type" value="Genomic_DNA"/>
</dbReference>
<feature type="transmembrane region" description="Helical" evidence="5">
    <location>
        <begin position="311"/>
        <end position="336"/>
    </location>
</feature>
<dbReference type="PROSITE" id="PS50928">
    <property type="entry name" value="ABC_TM1"/>
    <property type="match status" value="1"/>
</dbReference>
<feature type="transmembrane region" description="Helical" evidence="5">
    <location>
        <begin position="148"/>
        <end position="173"/>
    </location>
</feature>
<dbReference type="InterPro" id="IPR000515">
    <property type="entry name" value="MetI-like"/>
</dbReference>
<comment type="similarity">
    <text evidence="5">Belongs to the binding-protein-dependent transport system permease family.</text>
</comment>
<dbReference type="PANTHER" id="PTHR30325:SF0">
    <property type="entry name" value="INNER MEMBRANE ABC TRANSPORTER PERMEASE PROTEIN YEJE"/>
    <property type="match status" value="1"/>
</dbReference>
<dbReference type="CDD" id="cd06261">
    <property type="entry name" value="TM_PBP2"/>
    <property type="match status" value="1"/>
</dbReference>
<comment type="subcellular location">
    <subcellularLocation>
        <location evidence="1 5">Cell membrane</location>
        <topology evidence="1 5">Multi-pass membrane protein</topology>
    </subcellularLocation>
</comment>
<dbReference type="SUPFAM" id="SSF161098">
    <property type="entry name" value="MetI-like"/>
    <property type="match status" value="1"/>
</dbReference>
<name>A0A7C4RSZ0_9BACT</name>
<keyword evidence="3 5" id="KW-1133">Transmembrane helix</keyword>
<organism evidence="7">
    <name type="scientific">Desulfatirhabdium butyrativorans</name>
    <dbReference type="NCBI Taxonomy" id="340467"/>
    <lineage>
        <taxon>Bacteria</taxon>
        <taxon>Pseudomonadati</taxon>
        <taxon>Thermodesulfobacteriota</taxon>
        <taxon>Desulfobacteria</taxon>
        <taxon>Desulfobacterales</taxon>
        <taxon>Desulfatirhabdiaceae</taxon>
        <taxon>Desulfatirhabdium</taxon>
    </lineage>
</organism>
<dbReference type="GO" id="GO:0055085">
    <property type="term" value="P:transmembrane transport"/>
    <property type="evidence" value="ECO:0007669"/>
    <property type="project" value="InterPro"/>
</dbReference>
<feature type="transmembrane region" description="Helical" evidence="5">
    <location>
        <begin position="23"/>
        <end position="43"/>
    </location>
</feature>
<evidence type="ECO:0000256" key="2">
    <source>
        <dbReference type="ARBA" id="ARBA00022692"/>
    </source>
</evidence>
<dbReference type="AlphaFoldDB" id="A0A7C4RSZ0"/>
<keyword evidence="5" id="KW-0813">Transport</keyword>
<evidence type="ECO:0000313" key="7">
    <source>
        <dbReference type="EMBL" id="HGU33299.1"/>
    </source>
</evidence>
<proteinExistence type="inferred from homology"/>
<dbReference type="Gene3D" id="1.10.3720.10">
    <property type="entry name" value="MetI-like"/>
    <property type="match status" value="1"/>
</dbReference>
<evidence type="ECO:0000256" key="1">
    <source>
        <dbReference type="ARBA" id="ARBA00004651"/>
    </source>
</evidence>
<dbReference type="PANTHER" id="PTHR30325">
    <property type="entry name" value="MEMBRANE COMPONENT OF ABC TRANSPORTER"/>
    <property type="match status" value="1"/>
</dbReference>
<evidence type="ECO:0000256" key="4">
    <source>
        <dbReference type="ARBA" id="ARBA00023136"/>
    </source>
</evidence>
<evidence type="ECO:0000256" key="3">
    <source>
        <dbReference type="ARBA" id="ARBA00022989"/>
    </source>
</evidence>
<keyword evidence="2 5" id="KW-0812">Transmembrane</keyword>
<reference evidence="7" key="1">
    <citation type="journal article" date="2020" name="mSystems">
        <title>Genome- and Community-Level Interaction Insights into Carbon Utilization and Element Cycling Functions of Hydrothermarchaeota in Hydrothermal Sediment.</title>
        <authorList>
            <person name="Zhou Z."/>
            <person name="Liu Y."/>
            <person name="Xu W."/>
            <person name="Pan J."/>
            <person name="Luo Z.H."/>
            <person name="Li M."/>
        </authorList>
    </citation>
    <scope>NUCLEOTIDE SEQUENCE [LARGE SCALE GENOMIC DNA]</scope>
    <source>
        <strain evidence="7">SpSt-477</strain>
    </source>
</reference>